<dbReference type="EMBL" id="BJYV01000020">
    <property type="protein sequence ID" value="GEO23105.1"/>
    <property type="molecule type" value="Genomic_DNA"/>
</dbReference>
<accession>A0A512CG07</accession>
<evidence type="ECO:0008006" key="3">
    <source>
        <dbReference type="Google" id="ProtNLM"/>
    </source>
</evidence>
<evidence type="ECO:0000313" key="2">
    <source>
        <dbReference type="Proteomes" id="UP000321301"/>
    </source>
</evidence>
<dbReference type="InterPro" id="IPR011990">
    <property type="entry name" value="TPR-like_helical_dom_sf"/>
</dbReference>
<reference evidence="1 2" key="1">
    <citation type="submission" date="2019-07" db="EMBL/GenBank/DDBJ databases">
        <title>Whole genome shotgun sequence of Cyclobacterium qasimii NBRC 106168.</title>
        <authorList>
            <person name="Hosoyama A."/>
            <person name="Uohara A."/>
            <person name="Ohji S."/>
            <person name="Ichikawa N."/>
        </authorList>
    </citation>
    <scope>NUCLEOTIDE SEQUENCE [LARGE SCALE GENOMIC DNA]</scope>
    <source>
        <strain evidence="1 2">NBRC 106168</strain>
    </source>
</reference>
<dbReference type="PROSITE" id="PS51257">
    <property type="entry name" value="PROKAR_LIPOPROTEIN"/>
    <property type="match status" value="1"/>
</dbReference>
<dbReference type="AlphaFoldDB" id="A0A512CG07"/>
<organism evidence="1 2">
    <name type="scientific">Cyclobacterium qasimii</name>
    <dbReference type="NCBI Taxonomy" id="1350429"/>
    <lineage>
        <taxon>Bacteria</taxon>
        <taxon>Pseudomonadati</taxon>
        <taxon>Bacteroidota</taxon>
        <taxon>Cytophagia</taxon>
        <taxon>Cytophagales</taxon>
        <taxon>Cyclobacteriaceae</taxon>
        <taxon>Cyclobacterium</taxon>
    </lineage>
</organism>
<dbReference type="Proteomes" id="UP000321301">
    <property type="component" value="Unassembled WGS sequence"/>
</dbReference>
<dbReference type="NCBIfam" id="NF047558">
    <property type="entry name" value="TPR_END_plus"/>
    <property type="match status" value="1"/>
</dbReference>
<dbReference type="Gene3D" id="1.25.40.10">
    <property type="entry name" value="Tetratricopeptide repeat domain"/>
    <property type="match status" value="1"/>
</dbReference>
<keyword evidence="2" id="KW-1185">Reference proteome</keyword>
<proteinExistence type="predicted"/>
<comment type="caution">
    <text evidence="1">The sequence shown here is derived from an EMBL/GenBank/DDBJ whole genome shotgun (WGS) entry which is preliminary data.</text>
</comment>
<gene>
    <name evidence="1" type="ORF">CQA01_36390</name>
</gene>
<dbReference type="SUPFAM" id="SSF81901">
    <property type="entry name" value="HCP-like"/>
    <property type="match status" value="1"/>
</dbReference>
<protein>
    <recommendedName>
        <fullName evidence="3">Tetratricopeptide repeat protein</fullName>
    </recommendedName>
</protein>
<name>A0A512CG07_9BACT</name>
<sequence length="512" mass="57495">MNVVKKIIAFFVLSTTIASYSCNVVQVKKKADNQKIYLEPNALERLGDSVRFSLIVALPNAMLLKNETYVLSPYFKYGNETYTFDKKMQVKGDTLDVYSGVKLKESFTMPFVAGMEKGSLVARGAILNNQSVSQQETDEVLISQGIITTASLSQIGQYRGQEQYPVLGLWAEPSEPETLGMLYENSWEDLAKIFTAYSGIPFTAKAPFLAIIEGPGDGTYKKNKMKALAHYAQVDRDVLKRFERTNAQSMGGFDEVSNLQLSILARSIRSGTVPADTLSEKDYIRALNMEPGWSEKEELLRAMVEVYPSAYSYNNLGVVFTNRANRTQNNKDRNQLLENALFAFNRSNGVFENPYAAHNLGIVFWLWEDKFSAYTSFYRANSLTNSDELIKIHQAALGAVSIFNGDYRLAVIHLNKAAQNPTNLFNQGLANVLSGDHYNATIQFEESAIQNMGNGFPFYGLALIAARNGEEGKLYENLKKAITRNDFLRERAVNDFEFAAFHKKEGFKEVIR</sequence>
<evidence type="ECO:0000313" key="1">
    <source>
        <dbReference type="EMBL" id="GEO23105.1"/>
    </source>
</evidence>